<dbReference type="OrthoDB" id="3261031at2759"/>
<sequence length="1122" mass="125460">MLDIINIHNNDASEPHASSCLYGIQHAVQDRSRDFSGFAALVCLRDHYTAYRLLPSGERLEFGDSLQGGSNRSREDALDWAVNAPHFSFTSPAQGQVNPQGTSSGSCGVASLNFIHQAINPTVPQWSSERSNIFRALYLDGLIAYHVVAAKNLYSHSQWTHRLYPAAPPVSEHDVGETDLVPYEDFNLFLPTKFHPIHTFLNESQTLSPAPPASSSALSVPSSPQADVQCKFEPQAATMKLEELTPTILPAPTIAPRPTPKVEQVDIKLEDVPTPLPPPLFSPTMIKSEDTLQSPSLFYQPSTTDSEIIDLTCDSPCSSPTRTFSMVIDLTNSVTPSPNKPSIDTNSGSSPVITSTKNTQVKPENLPSSQDRPSLQVNTPLRLHTPYSTCEAAEEAVYAAENALGFSWHRSQLHRNDDGDIIKCTVHCSGYAKPEPTHSDKIDPGDWRQGKSRRSECMAHVNIRSQAGGVFWTLTHIDLQHNHPPPFPTWCHAATTSQAFAAEACGQITNLINAARRKAHEPTNLHGGDFAAVLSYLQRLKQEDPGWDYRLQLDKSNTVVALWWQSPEQGQLSQRYWDILICDMAYNCNVYGYALNIGVIIDNVGKLRNVWYCLQKSESVAMHTWVLQNHLDVAKQAPEVFASDRHISLCIAVPSVMPFTQHIYCLHHLTSNVNSNLCTRVGHENWVSFNQAFWVVYRATSPEVFDRLWRELGEKYPGAKPYLDDELYPCRQHWAWPWISHMFTAGQFGGPKKTALQLVQALNERTLEQTQKEEQYMRELSRRQHVSNLETLFAHPLRLLRQHAGPFALQTCYKQMVESMFYTTEVIQRPPDSREWNYLISEPVAQPGFEWADNEESKLMNPFTNDRAHISTTWLFNLINNLKLRIHQLFKVTHQATGAAHYLVRLTDDRCICDCCMGMNLGVPCRHFFNAWVRIKGLPFHLGLVRARWYKTPSVDLAAIPVVTQHGELSAEELRLKDSLASASNPIKWAGRRNQGNRTPSCTQTLGAREVHQTVQAAFRPMLAGLQTQDQVEVFIERMIQAQQKADDAERAELIKDPLPLKLVGQPRTARITGASEPGRSRGGGPTGPRLPPGWPVRAARTTAELAGSKDTAAPGAPLVVN</sequence>
<protein>
    <recommendedName>
        <fullName evidence="3">SWIM-type domain-containing protein</fullName>
    </recommendedName>
</protein>
<dbReference type="Pfam" id="PF10551">
    <property type="entry name" value="MULE"/>
    <property type="match status" value="1"/>
</dbReference>
<dbReference type="EMBL" id="JAACJO010000014">
    <property type="protein sequence ID" value="KAF5350515.1"/>
    <property type="molecule type" value="Genomic_DNA"/>
</dbReference>
<evidence type="ECO:0000313" key="5">
    <source>
        <dbReference type="Proteomes" id="UP000559027"/>
    </source>
</evidence>
<reference evidence="4 5" key="1">
    <citation type="journal article" date="2020" name="ISME J.">
        <title>Uncovering the hidden diversity of litter-decomposition mechanisms in mushroom-forming fungi.</title>
        <authorList>
            <person name="Floudas D."/>
            <person name="Bentzer J."/>
            <person name="Ahren D."/>
            <person name="Johansson T."/>
            <person name="Persson P."/>
            <person name="Tunlid A."/>
        </authorList>
    </citation>
    <scope>NUCLEOTIDE SEQUENCE [LARGE SCALE GENOMIC DNA]</scope>
    <source>
        <strain evidence="4 5">CBS 146.42</strain>
    </source>
</reference>
<dbReference type="AlphaFoldDB" id="A0A8H5FUR7"/>
<name>A0A8H5FUR7_9AGAR</name>
<evidence type="ECO:0000259" key="3">
    <source>
        <dbReference type="PROSITE" id="PS50966"/>
    </source>
</evidence>
<feature type="region of interest" description="Disordered" evidence="2">
    <location>
        <begin position="1068"/>
        <end position="1099"/>
    </location>
</feature>
<feature type="region of interest" description="Disordered" evidence="2">
    <location>
        <begin position="332"/>
        <end position="376"/>
    </location>
</feature>
<dbReference type="PANTHER" id="PTHR47718:SF6">
    <property type="entry name" value="PROTEIN FAR1-RELATED SEQUENCE"/>
    <property type="match status" value="1"/>
</dbReference>
<evidence type="ECO:0000256" key="1">
    <source>
        <dbReference type="PROSITE-ProRule" id="PRU00325"/>
    </source>
</evidence>
<keyword evidence="1" id="KW-0863">Zinc-finger</keyword>
<dbReference type="Proteomes" id="UP000559027">
    <property type="component" value="Unassembled WGS sequence"/>
</dbReference>
<dbReference type="InterPro" id="IPR018289">
    <property type="entry name" value="MULE_transposase_dom"/>
</dbReference>
<evidence type="ECO:0000313" key="4">
    <source>
        <dbReference type="EMBL" id="KAF5350515.1"/>
    </source>
</evidence>
<dbReference type="PROSITE" id="PS50966">
    <property type="entry name" value="ZF_SWIM"/>
    <property type="match status" value="1"/>
</dbReference>
<accession>A0A8H5FUR7</accession>
<feature type="domain" description="SWIM-type" evidence="3">
    <location>
        <begin position="902"/>
        <end position="936"/>
    </location>
</feature>
<organism evidence="4 5">
    <name type="scientific">Leucocoprinus leucothites</name>
    <dbReference type="NCBI Taxonomy" id="201217"/>
    <lineage>
        <taxon>Eukaryota</taxon>
        <taxon>Fungi</taxon>
        <taxon>Dikarya</taxon>
        <taxon>Basidiomycota</taxon>
        <taxon>Agaricomycotina</taxon>
        <taxon>Agaricomycetes</taxon>
        <taxon>Agaricomycetidae</taxon>
        <taxon>Agaricales</taxon>
        <taxon>Agaricineae</taxon>
        <taxon>Agaricaceae</taxon>
        <taxon>Leucocoprinus</taxon>
    </lineage>
</organism>
<dbReference type="PANTHER" id="PTHR47718">
    <property type="entry name" value="OS01G0519700 PROTEIN"/>
    <property type="match status" value="1"/>
</dbReference>
<evidence type="ECO:0000256" key="2">
    <source>
        <dbReference type="SAM" id="MobiDB-lite"/>
    </source>
</evidence>
<dbReference type="GO" id="GO:0008270">
    <property type="term" value="F:zinc ion binding"/>
    <property type="evidence" value="ECO:0007669"/>
    <property type="project" value="UniProtKB-KW"/>
</dbReference>
<keyword evidence="1" id="KW-0862">Zinc</keyword>
<keyword evidence="1" id="KW-0479">Metal-binding</keyword>
<proteinExistence type="predicted"/>
<comment type="caution">
    <text evidence="4">The sequence shown here is derived from an EMBL/GenBank/DDBJ whole genome shotgun (WGS) entry which is preliminary data.</text>
</comment>
<keyword evidence="5" id="KW-1185">Reference proteome</keyword>
<dbReference type="InterPro" id="IPR007527">
    <property type="entry name" value="Znf_SWIM"/>
</dbReference>
<gene>
    <name evidence="4" type="ORF">D9756_008535</name>
</gene>